<protein>
    <submittedName>
        <fullName evidence="2">Double-strand break repair protein AddB</fullName>
    </submittedName>
</protein>
<accession>A0ABZ2C497</accession>
<gene>
    <name evidence="2" type="ORF">Bealeia1_00433</name>
</gene>
<dbReference type="SUPFAM" id="SSF52540">
    <property type="entry name" value="P-loop containing nucleoside triphosphate hydrolases"/>
    <property type="match status" value="1"/>
</dbReference>
<organism evidence="2 3">
    <name type="scientific">Candidatus Bealeia paramacronuclearis</name>
    <dbReference type="NCBI Taxonomy" id="1921001"/>
    <lineage>
        <taxon>Bacteria</taxon>
        <taxon>Pseudomonadati</taxon>
        <taxon>Pseudomonadota</taxon>
        <taxon>Alphaproteobacteria</taxon>
        <taxon>Holosporales</taxon>
        <taxon>Holosporaceae</taxon>
        <taxon>Candidatus Bealeia</taxon>
    </lineage>
</organism>
<feature type="domain" description="PD-(D/E)XK endonuclease-like" evidence="1">
    <location>
        <begin position="681"/>
        <end position="890"/>
    </location>
</feature>
<dbReference type="InterPro" id="IPR011335">
    <property type="entry name" value="Restrct_endonuc-II-like"/>
</dbReference>
<dbReference type="RefSeq" id="WP_331255142.1">
    <property type="nucleotide sequence ID" value="NZ_CP133270.1"/>
</dbReference>
<dbReference type="InterPro" id="IPR011604">
    <property type="entry name" value="PDDEXK-like_dom_sf"/>
</dbReference>
<dbReference type="SUPFAM" id="SSF52980">
    <property type="entry name" value="Restriction endonuclease-like"/>
    <property type="match status" value="1"/>
</dbReference>
<sequence length="946" mass="108122">MGKLYNIPLGHHFLKTLARGVLEEFSCDPLALSQVQILLPTRRACQEIKNCFYEIQSGKALLLPRISPLGEVGSEPNPLLYPDLPSPGDLRVIPPLMRQGLLLQLVERFQKESLKGVLPKSLSLKLTQDLISLIDQSQIERVPLERLHDIVPETYASHWQITLDFLKILFESWPQILRENHYIEPYAHHWESTDHLVRFWASNPPAFPIIAAGSTGTMPATRLLLKSILSFEKGRVVLPAYDNELDPEVQVENTHPQVSLRRLTQELDQEILLWPWLEALDPLTEARATLFRKMVNPKNNASSFQNDNLNALQNLNLVECKTLSEEALTIAVILREVLEDPEKAAVVITADQELELRIRAELERWGIELPLSKMLRTEPEGILVNLIGAISNDHFDPIDLLGFLKHPHVRCEGDITALEKNVFRTIQRDWTWEMLLQVQDDKGEIFPRALTEILSPLLNSQKEIHPLQRWTQKLKSVLEKIAPEFEESTDFQRLSFFLNQLEAASSGFSNLSMKDYFEILDELMGRQSHQEKGEGPARIQILGVLEARFTKCELMILAGLNEGSWPPEIHEDPWLSRPMRASMEFPSPERRIGLSAHDFGSAFSSPQVILTRSLRKGGTPTVPSRFLNRLEVTLKGEELRMPRDEFYKTLAQELDSSHTAIPLEAGAPTPPLAARPTQFYVTHVEMLRRDPYAYYARHILKLRPFDPINYPPRAADRGNLFHKILETIFTSSLDLLDMGAWDHIQNLAKGEFDKISLDSTTRLFWWNRFLRFGVWFLKTERELRTHYPELRTHVEAEGSITFKTPLRSYTLKAKADRLDLYPEGRVAVIDYKTGVPPTSQDVELGFAPQLPLEAAILQEGGFETLGVREPLSLAFWWLKNTGAGGEIKHIKEDAPLLAIQAFDGFFNLLEFYEDPNQGYAAEPLPEKALQYNDYEGVSRAKEWRRG</sequence>
<keyword evidence="3" id="KW-1185">Reference proteome</keyword>
<dbReference type="EMBL" id="CP133270">
    <property type="protein sequence ID" value="WVX66257.1"/>
    <property type="molecule type" value="Genomic_DNA"/>
</dbReference>
<name>A0ABZ2C497_9PROT</name>
<dbReference type="InterPro" id="IPR038726">
    <property type="entry name" value="PDDEXK_AddAB-type"/>
</dbReference>
<proteinExistence type="predicted"/>
<evidence type="ECO:0000313" key="3">
    <source>
        <dbReference type="Proteomes" id="UP001330434"/>
    </source>
</evidence>
<reference evidence="2 3" key="1">
    <citation type="journal article" date="2024" name="Environ. Microbiol.">
        <title>Novel evolutionary insights on the interactions of the Holosporales (Alphaproteobacteria) with eukaryotic hosts from comparative genomics.</title>
        <authorList>
            <person name="Giovannini M."/>
            <person name="Petroni G."/>
            <person name="Castelli M."/>
        </authorList>
    </citation>
    <scope>NUCLEOTIDE SEQUENCE [LARGE SCALE GENOMIC DNA]</scope>
    <source>
        <strain evidence="2 3">US_Bl 15I1</strain>
    </source>
</reference>
<evidence type="ECO:0000259" key="1">
    <source>
        <dbReference type="Pfam" id="PF12705"/>
    </source>
</evidence>
<dbReference type="InterPro" id="IPR027417">
    <property type="entry name" value="P-loop_NTPase"/>
</dbReference>
<dbReference type="Gene3D" id="3.90.320.10">
    <property type="match status" value="1"/>
</dbReference>
<evidence type="ECO:0000313" key="2">
    <source>
        <dbReference type="EMBL" id="WVX66257.1"/>
    </source>
</evidence>
<dbReference type="Pfam" id="PF12705">
    <property type="entry name" value="PDDEXK_1"/>
    <property type="match status" value="1"/>
</dbReference>
<dbReference type="Proteomes" id="UP001330434">
    <property type="component" value="Chromosome"/>
</dbReference>